<keyword evidence="2" id="KW-1185">Reference proteome</keyword>
<reference evidence="1 2" key="1">
    <citation type="submission" date="2020-08" db="EMBL/GenBank/DDBJ databases">
        <title>Cohnella phylogeny.</title>
        <authorList>
            <person name="Dunlap C."/>
        </authorList>
    </citation>
    <scope>NUCLEOTIDE SEQUENCE [LARGE SCALE GENOMIC DNA]</scope>
    <source>
        <strain evidence="1 2">DSM 28246</strain>
    </source>
</reference>
<evidence type="ECO:0000313" key="1">
    <source>
        <dbReference type="EMBL" id="MBB6673262.1"/>
    </source>
</evidence>
<organism evidence="1 2">
    <name type="scientific">Cohnella nanjingensis</name>
    <dbReference type="NCBI Taxonomy" id="1387779"/>
    <lineage>
        <taxon>Bacteria</taxon>
        <taxon>Bacillati</taxon>
        <taxon>Bacillota</taxon>
        <taxon>Bacilli</taxon>
        <taxon>Bacillales</taxon>
        <taxon>Paenibacillaceae</taxon>
        <taxon>Cohnella</taxon>
    </lineage>
</organism>
<sequence>MKPDNPVHLLNGDAAEAALRETGIPGMRFVWREIYTAGPLAADWRALWRTERRMAWLETRYGIPRGDFVRESFVRGGVWATAMALHAPLAVWADPDLFDQTIFMAVCWGLVQEEATKPGQTLLLVRLPAGSLDALAMRAAWSRREAVTPAAIGAAARAWGAYVSGEPAAVRDWLERDGEAQGLSALANALRFHLLRFPGEDGLGIVERETLLALDEAAEEQAGQESKRPGAGLTALALFGRVAPRVPLFGLGDLQYWRCLERLAESDPPLVRVMTASGAARALPPRLPRLHDDIAMCEALRYQLTSAGREVLDGVRVAPSGTTECGISG</sequence>
<dbReference type="RefSeq" id="WP_185671129.1">
    <property type="nucleotide sequence ID" value="NZ_JACJVP010000036.1"/>
</dbReference>
<accession>A0A7X0RT80</accession>
<gene>
    <name evidence="1" type="ORF">H7C19_21535</name>
</gene>
<protein>
    <submittedName>
        <fullName evidence="1">Uncharacterized protein</fullName>
    </submittedName>
</protein>
<name>A0A7X0RT80_9BACL</name>
<proteinExistence type="predicted"/>
<comment type="caution">
    <text evidence="1">The sequence shown here is derived from an EMBL/GenBank/DDBJ whole genome shotgun (WGS) entry which is preliminary data.</text>
</comment>
<dbReference type="Proteomes" id="UP000547209">
    <property type="component" value="Unassembled WGS sequence"/>
</dbReference>
<dbReference type="AlphaFoldDB" id="A0A7X0RT80"/>
<evidence type="ECO:0000313" key="2">
    <source>
        <dbReference type="Proteomes" id="UP000547209"/>
    </source>
</evidence>
<dbReference type="EMBL" id="JACJVP010000036">
    <property type="protein sequence ID" value="MBB6673262.1"/>
    <property type="molecule type" value="Genomic_DNA"/>
</dbReference>